<organism evidence="2 3">
    <name type="scientific">Aneurinibacillus thermoaerophilus</name>
    <dbReference type="NCBI Taxonomy" id="143495"/>
    <lineage>
        <taxon>Bacteria</taxon>
        <taxon>Bacillati</taxon>
        <taxon>Bacillota</taxon>
        <taxon>Bacilli</taxon>
        <taxon>Bacillales</taxon>
        <taxon>Paenibacillaceae</taxon>
        <taxon>Aneurinibacillus group</taxon>
        <taxon>Aneurinibacillus</taxon>
    </lineage>
</organism>
<dbReference type="Proteomes" id="UP000198956">
    <property type="component" value="Unassembled WGS sequence"/>
</dbReference>
<dbReference type="InterPro" id="IPR054738">
    <property type="entry name" value="Siphovirus-type_tail_C"/>
</dbReference>
<dbReference type="Gene3D" id="2.60.120.860">
    <property type="match status" value="1"/>
</dbReference>
<dbReference type="EMBL" id="FNDE01000057">
    <property type="protein sequence ID" value="SDH77511.1"/>
    <property type="molecule type" value="Genomic_DNA"/>
</dbReference>
<evidence type="ECO:0000313" key="3">
    <source>
        <dbReference type="Proteomes" id="UP000198956"/>
    </source>
</evidence>
<evidence type="ECO:0000313" key="2">
    <source>
        <dbReference type="EMBL" id="SDH77511.1"/>
    </source>
</evidence>
<reference evidence="2 3" key="1">
    <citation type="submission" date="2016-10" db="EMBL/GenBank/DDBJ databases">
        <authorList>
            <person name="de Groot N.N."/>
        </authorList>
    </citation>
    <scope>NUCLEOTIDE SEQUENCE [LARGE SCALE GENOMIC DNA]</scope>
    <source>
        <strain evidence="2 3">L 420-91</strain>
    </source>
</reference>
<accession>A0A1G8F5W8</accession>
<dbReference type="OrthoDB" id="1697871at2"/>
<dbReference type="AlphaFoldDB" id="A0A1G8F5W8"/>
<dbReference type="RefSeq" id="WP_091261450.1">
    <property type="nucleotide sequence ID" value="NZ_FNDE01000057.1"/>
</dbReference>
<sequence length="172" mass="19102">MFNRGAFNTMPFNREVIEGTDKYAVAVLEATSELIARASVDYAGKAVLTAESETDLVATRDRYGAATIEASSETEFVISTRLQATLEAQSELVAIGRRMQTQTIRFTGPIQPGEQLVIDMDKMTAVLNGRNVLNQLSGPFLELQPGENTLLYSDQNSARNIELITRYRERSY</sequence>
<gene>
    <name evidence="2" type="ORF">SAMN04489735_10573</name>
</gene>
<feature type="domain" description="Siphovirus-type tail component C-terminal" evidence="1">
    <location>
        <begin position="82"/>
        <end position="170"/>
    </location>
</feature>
<dbReference type="Pfam" id="PF22768">
    <property type="entry name" value="SPP1_Dit"/>
    <property type="match status" value="1"/>
</dbReference>
<protein>
    <submittedName>
        <fullName evidence="2">Phage tail protein</fullName>
    </submittedName>
</protein>
<proteinExistence type="predicted"/>
<evidence type="ECO:0000259" key="1">
    <source>
        <dbReference type="Pfam" id="PF22768"/>
    </source>
</evidence>
<name>A0A1G8F5W8_ANETH</name>